<proteinExistence type="predicted"/>
<keyword evidence="2" id="KW-1185">Reference proteome</keyword>
<reference evidence="1" key="2">
    <citation type="journal article" date="2021" name="Genome Biol. Evol.">
        <title>Developing a high-quality reference genome for a parasitic bivalve with doubly uniparental inheritance (Bivalvia: Unionida).</title>
        <authorList>
            <person name="Smith C.H."/>
        </authorList>
    </citation>
    <scope>NUCLEOTIDE SEQUENCE</scope>
    <source>
        <strain evidence="1">CHS0354</strain>
        <tissue evidence="1">Mantle</tissue>
    </source>
</reference>
<evidence type="ECO:0008006" key="3">
    <source>
        <dbReference type="Google" id="ProtNLM"/>
    </source>
</evidence>
<organism evidence="1 2">
    <name type="scientific">Potamilus streckersoni</name>
    <dbReference type="NCBI Taxonomy" id="2493646"/>
    <lineage>
        <taxon>Eukaryota</taxon>
        <taxon>Metazoa</taxon>
        <taxon>Spiralia</taxon>
        <taxon>Lophotrochozoa</taxon>
        <taxon>Mollusca</taxon>
        <taxon>Bivalvia</taxon>
        <taxon>Autobranchia</taxon>
        <taxon>Heteroconchia</taxon>
        <taxon>Palaeoheterodonta</taxon>
        <taxon>Unionida</taxon>
        <taxon>Unionoidea</taxon>
        <taxon>Unionidae</taxon>
        <taxon>Ambleminae</taxon>
        <taxon>Lampsilini</taxon>
        <taxon>Potamilus</taxon>
    </lineage>
</organism>
<sequence length="357" mass="39826">MTVLMKDICVYANVSLYNSTYCIMVGDALSWNTAKETCHQYGMKMAIVVEDVISKLEAVIRRSVLDTTFRAWIVVVLLPASPLKKNDGNFRNSDEHDNFSVTFLHAFICEYKSDKISDGEMQLVDSNCWDYLTSWPPPSPVSSSLHMWSVSRKNISSMLTTSSYHNAVSYSVLQNSEPTTSSFKYYDMDFSHFVIQGTSSLPLYGTATNIPDSGTGSYTLTMTCALKTSALFSIFGTIVPTSASSSEMMTFTYNNIHITDNTHLDSSFNSQSQPLSIQTSKSLSTYQEMVSKTVPDELDHTVLKTIQIKPSFLLTTSLSRDEQREMYTPYSVYSGVIDFSISPKIPTSSVNPEHEGN</sequence>
<accession>A0AAE0TA18</accession>
<reference evidence="1" key="1">
    <citation type="journal article" date="2021" name="Genome Biol. Evol.">
        <title>A High-Quality Reference Genome for a Parasitic Bivalve with Doubly Uniparental Inheritance (Bivalvia: Unionida).</title>
        <authorList>
            <person name="Smith C.H."/>
        </authorList>
    </citation>
    <scope>NUCLEOTIDE SEQUENCE</scope>
    <source>
        <strain evidence="1">CHS0354</strain>
    </source>
</reference>
<name>A0AAE0TA18_9BIVA</name>
<evidence type="ECO:0000313" key="1">
    <source>
        <dbReference type="EMBL" id="KAK3606549.1"/>
    </source>
</evidence>
<evidence type="ECO:0000313" key="2">
    <source>
        <dbReference type="Proteomes" id="UP001195483"/>
    </source>
</evidence>
<comment type="caution">
    <text evidence="1">The sequence shown here is derived from an EMBL/GenBank/DDBJ whole genome shotgun (WGS) entry which is preliminary data.</text>
</comment>
<dbReference type="AlphaFoldDB" id="A0AAE0TA18"/>
<dbReference type="EMBL" id="JAEAOA010002346">
    <property type="protein sequence ID" value="KAK3606549.1"/>
    <property type="molecule type" value="Genomic_DNA"/>
</dbReference>
<protein>
    <recommendedName>
        <fullName evidence="3">C-type lectin domain-containing protein</fullName>
    </recommendedName>
</protein>
<gene>
    <name evidence="1" type="ORF">CHS0354_041509</name>
</gene>
<dbReference type="Proteomes" id="UP001195483">
    <property type="component" value="Unassembled WGS sequence"/>
</dbReference>
<reference evidence="1" key="3">
    <citation type="submission" date="2023-05" db="EMBL/GenBank/DDBJ databases">
        <authorList>
            <person name="Smith C.H."/>
        </authorList>
    </citation>
    <scope>NUCLEOTIDE SEQUENCE</scope>
    <source>
        <strain evidence="1">CHS0354</strain>
        <tissue evidence="1">Mantle</tissue>
    </source>
</reference>